<organism evidence="2 3">
    <name type="scientific">Trichogramma brassicae</name>
    <dbReference type="NCBI Taxonomy" id="86971"/>
    <lineage>
        <taxon>Eukaryota</taxon>
        <taxon>Metazoa</taxon>
        <taxon>Ecdysozoa</taxon>
        <taxon>Arthropoda</taxon>
        <taxon>Hexapoda</taxon>
        <taxon>Insecta</taxon>
        <taxon>Pterygota</taxon>
        <taxon>Neoptera</taxon>
        <taxon>Endopterygota</taxon>
        <taxon>Hymenoptera</taxon>
        <taxon>Apocrita</taxon>
        <taxon>Proctotrupomorpha</taxon>
        <taxon>Chalcidoidea</taxon>
        <taxon>Trichogrammatidae</taxon>
        <taxon>Trichogramma</taxon>
    </lineage>
</organism>
<proteinExistence type="predicted"/>
<dbReference type="AlphaFoldDB" id="A0A6H5IQN2"/>
<dbReference type="EMBL" id="CADCXV010000940">
    <property type="protein sequence ID" value="CAB0039132.1"/>
    <property type="molecule type" value="Genomic_DNA"/>
</dbReference>
<accession>A0A6H5IQN2</accession>
<evidence type="ECO:0000313" key="3">
    <source>
        <dbReference type="Proteomes" id="UP000479190"/>
    </source>
</evidence>
<evidence type="ECO:0000313" key="2">
    <source>
        <dbReference type="EMBL" id="CAB0039132.1"/>
    </source>
</evidence>
<name>A0A6H5IQN2_9HYME</name>
<evidence type="ECO:0000256" key="1">
    <source>
        <dbReference type="SAM" id="MobiDB-lite"/>
    </source>
</evidence>
<keyword evidence="3" id="KW-1185">Reference proteome</keyword>
<gene>
    <name evidence="2" type="ORF">TBRA_LOCUS10890</name>
</gene>
<protein>
    <submittedName>
        <fullName evidence="2">Uncharacterized protein</fullName>
    </submittedName>
</protein>
<feature type="region of interest" description="Disordered" evidence="1">
    <location>
        <begin position="39"/>
        <end position="67"/>
    </location>
</feature>
<dbReference type="Proteomes" id="UP000479190">
    <property type="component" value="Unassembled WGS sequence"/>
</dbReference>
<sequence length="171" mass="19244">MLCGKKLTYGPDDDVIRRARQFLKIGRIGTNETAYNAVASRPAARRTPGLDWTGNTSSRPSSSSRRSKVIVHRYHLMYFKKRETSISPSEDPKVGSTFLVRPISRGTASHSPRSRDLRGKEKPCTSVRCTSGFALEVHLQSLGEVFQAERERVDVQVVLTSFTLLFTMLQR</sequence>
<reference evidence="2 3" key="1">
    <citation type="submission" date="2020-02" db="EMBL/GenBank/DDBJ databases">
        <authorList>
            <person name="Ferguson B K."/>
        </authorList>
    </citation>
    <scope>NUCLEOTIDE SEQUENCE [LARGE SCALE GENOMIC DNA]</scope>
</reference>